<proteinExistence type="predicted"/>
<dbReference type="Proteomes" id="UP000221249">
    <property type="component" value="Segment"/>
</dbReference>
<feature type="region of interest" description="Disordered" evidence="1">
    <location>
        <begin position="1"/>
        <end position="26"/>
    </location>
</feature>
<accession>A0A240F4W9</accession>
<evidence type="ECO:0000313" key="2">
    <source>
        <dbReference type="EMBL" id="APU92998.1"/>
    </source>
</evidence>
<name>A0A240F4W9_9CAUD</name>
<reference evidence="2 3" key="1">
    <citation type="journal article" date="2017" name="Front. Microbiol.">
        <title>Prevalence, Host Range, and Comparative Genomic Analysis of Temperate Ochrobactrum Phages.</title>
        <authorList>
            <person name="Jackel C."/>
            <person name="Hertwig S."/>
            <person name="Scholz H.C."/>
            <person name="Nockler K."/>
            <person name="Reetz J."/>
            <person name="Hammerl J.A."/>
        </authorList>
    </citation>
    <scope>NUCLEOTIDE SEQUENCE [LARGE SCALE GENOMIC DNA]</scope>
</reference>
<evidence type="ECO:0000313" key="3">
    <source>
        <dbReference type="Proteomes" id="UP000221249"/>
    </source>
</evidence>
<organism evidence="2 3">
    <name type="scientific">Ochrobactrum phage POI1126</name>
    <dbReference type="NCBI Taxonomy" id="1932118"/>
    <lineage>
        <taxon>Viruses</taxon>
        <taxon>Duplodnaviria</taxon>
        <taxon>Heunggongvirae</taxon>
        <taxon>Uroviricota</taxon>
        <taxon>Caudoviricetes</taxon>
        <taxon>Namazuvirus</taxon>
        <taxon>Namazuvirus POI1126</taxon>
    </lineage>
</organism>
<gene>
    <name evidence="2" type="ORF">POI1126_72</name>
</gene>
<keyword evidence="3" id="KW-1185">Reference proteome</keyword>
<dbReference type="EMBL" id="KY417925">
    <property type="protein sequence ID" value="APU92998.1"/>
    <property type="molecule type" value="Genomic_DNA"/>
</dbReference>
<evidence type="ECO:0000256" key="1">
    <source>
        <dbReference type="SAM" id="MobiDB-lite"/>
    </source>
</evidence>
<sequence>MSAEYIRSEQGTNTRNGGREGTDIGQGAGYQELKKFTMNVLSLSDDAKKKLRRELGLIV</sequence>
<protein>
    <submittedName>
        <fullName evidence="2">Uncharacterized protein</fullName>
    </submittedName>
</protein>